<dbReference type="InterPro" id="IPR033479">
    <property type="entry name" value="dCache_1"/>
</dbReference>
<dbReference type="SMART" id="SM00342">
    <property type="entry name" value="HTH_ARAC"/>
    <property type="match status" value="1"/>
</dbReference>
<evidence type="ECO:0000256" key="1">
    <source>
        <dbReference type="ARBA" id="ARBA00004651"/>
    </source>
</evidence>
<dbReference type="GO" id="GO:0005886">
    <property type="term" value="C:plasma membrane"/>
    <property type="evidence" value="ECO:0007669"/>
    <property type="project" value="UniProtKB-SubCell"/>
</dbReference>
<dbReference type="RefSeq" id="WP_120747133.1">
    <property type="nucleotide sequence ID" value="NZ_RBAH01000006.1"/>
</dbReference>
<dbReference type="SUPFAM" id="SSF46689">
    <property type="entry name" value="Homeodomain-like"/>
    <property type="match status" value="2"/>
</dbReference>
<dbReference type="PANTHER" id="PTHR43280:SF2">
    <property type="entry name" value="HTH-TYPE TRANSCRIPTIONAL REGULATOR EXSA"/>
    <property type="match status" value="1"/>
</dbReference>
<evidence type="ECO:0000259" key="10">
    <source>
        <dbReference type="PROSITE" id="PS01124"/>
    </source>
</evidence>
<keyword evidence="7 9" id="KW-0472">Membrane</keyword>
<evidence type="ECO:0000256" key="5">
    <source>
        <dbReference type="ARBA" id="ARBA00023015"/>
    </source>
</evidence>
<dbReference type="Pfam" id="PF02743">
    <property type="entry name" value="dCache_1"/>
    <property type="match status" value="1"/>
</dbReference>
<dbReference type="PANTHER" id="PTHR43280">
    <property type="entry name" value="ARAC-FAMILY TRANSCRIPTIONAL REGULATOR"/>
    <property type="match status" value="1"/>
</dbReference>
<dbReference type="Pfam" id="PF17853">
    <property type="entry name" value="GGDEF_2"/>
    <property type="match status" value="1"/>
</dbReference>
<dbReference type="OrthoDB" id="1975037at2"/>
<dbReference type="InterPro" id="IPR018062">
    <property type="entry name" value="HTH_AraC-typ_CS"/>
</dbReference>
<feature type="domain" description="HTH araC/xylS-type" evidence="10">
    <location>
        <begin position="660"/>
        <end position="758"/>
    </location>
</feature>
<dbReference type="PROSITE" id="PS01124">
    <property type="entry name" value="HTH_ARAC_FAMILY_2"/>
    <property type="match status" value="1"/>
</dbReference>
<keyword evidence="8" id="KW-0804">Transcription</keyword>
<dbReference type="AlphaFoldDB" id="A0A3B0CKR3"/>
<keyword evidence="12" id="KW-1185">Reference proteome</keyword>
<evidence type="ECO:0000313" key="12">
    <source>
        <dbReference type="Proteomes" id="UP000282311"/>
    </source>
</evidence>
<name>A0A3B0CKR3_9BACL</name>
<feature type="transmembrane region" description="Helical" evidence="9">
    <location>
        <begin position="20"/>
        <end position="41"/>
    </location>
</feature>
<dbReference type="InterPro" id="IPR020449">
    <property type="entry name" value="Tscrpt_reg_AraC-type_HTH"/>
</dbReference>
<evidence type="ECO:0000256" key="4">
    <source>
        <dbReference type="ARBA" id="ARBA00022989"/>
    </source>
</evidence>
<proteinExistence type="predicted"/>
<dbReference type="PROSITE" id="PS00041">
    <property type="entry name" value="HTH_ARAC_FAMILY_1"/>
    <property type="match status" value="1"/>
</dbReference>
<gene>
    <name evidence="11" type="ORF">D7M11_10375</name>
</gene>
<dbReference type="InterPro" id="IPR041522">
    <property type="entry name" value="CdaR_GGDEF"/>
</dbReference>
<dbReference type="InterPro" id="IPR018060">
    <property type="entry name" value="HTH_AraC"/>
</dbReference>
<dbReference type="PRINTS" id="PR00032">
    <property type="entry name" value="HTHARAC"/>
</dbReference>
<dbReference type="Pfam" id="PF12833">
    <property type="entry name" value="HTH_18"/>
    <property type="match status" value="1"/>
</dbReference>
<evidence type="ECO:0000256" key="6">
    <source>
        <dbReference type="ARBA" id="ARBA00023125"/>
    </source>
</evidence>
<keyword evidence="4 9" id="KW-1133">Transmembrane helix</keyword>
<dbReference type="Gene3D" id="3.30.450.20">
    <property type="entry name" value="PAS domain"/>
    <property type="match status" value="1"/>
</dbReference>
<comment type="caution">
    <text evidence="11">The sequence shown here is derived from an EMBL/GenBank/DDBJ whole genome shotgun (WGS) entry which is preliminary data.</text>
</comment>
<dbReference type="GO" id="GO:0003700">
    <property type="term" value="F:DNA-binding transcription factor activity"/>
    <property type="evidence" value="ECO:0007669"/>
    <property type="project" value="InterPro"/>
</dbReference>
<keyword evidence="6" id="KW-0238">DNA-binding</keyword>
<evidence type="ECO:0000256" key="2">
    <source>
        <dbReference type="ARBA" id="ARBA00022475"/>
    </source>
</evidence>
<evidence type="ECO:0000256" key="9">
    <source>
        <dbReference type="SAM" id="Phobius"/>
    </source>
</evidence>
<evidence type="ECO:0000256" key="7">
    <source>
        <dbReference type="ARBA" id="ARBA00023136"/>
    </source>
</evidence>
<keyword evidence="2" id="KW-1003">Cell membrane</keyword>
<dbReference type="Proteomes" id="UP000282311">
    <property type="component" value="Unassembled WGS sequence"/>
</dbReference>
<comment type="subcellular location">
    <subcellularLocation>
        <location evidence="1">Cell membrane</location>
        <topology evidence="1">Multi-pass membrane protein</topology>
    </subcellularLocation>
</comment>
<dbReference type="Gene3D" id="1.10.10.60">
    <property type="entry name" value="Homeodomain-like"/>
    <property type="match status" value="2"/>
</dbReference>
<protein>
    <submittedName>
        <fullName evidence="11">AraC family transcriptional regulator</fullName>
    </submittedName>
</protein>
<evidence type="ECO:0000256" key="8">
    <source>
        <dbReference type="ARBA" id="ARBA00023163"/>
    </source>
</evidence>
<reference evidence="11 12" key="1">
    <citation type="journal article" date="2007" name="Int. J. Syst. Evol. Microbiol.">
        <title>Paenibacillus ginsengarvi sp. nov., isolated from soil from ginseng cultivation.</title>
        <authorList>
            <person name="Yoon M.H."/>
            <person name="Ten L.N."/>
            <person name="Im W.T."/>
        </authorList>
    </citation>
    <scope>NUCLEOTIDE SEQUENCE [LARGE SCALE GENOMIC DNA]</scope>
    <source>
        <strain evidence="11 12">KCTC 13059</strain>
    </source>
</reference>
<evidence type="ECO:0000256" key="3">
    <source>
        <dbReference type="ARBA" id="ARBA00022692"/>
    </source>
</evidence>
<sequence>MRNRTIGRFAKLPFRRKLLLYSLLLSIMPVLTVGLLSSYIATRSIQQEVDQNHLYMLNQMQVQLNQFMKSIHTNSIFIATNISVEKSVREGPGIENLTAMLDMNETIRRIRSTSPVDFNVSLLYKKYNGFAYSNKFSAQELAGMRLLTILEKMNPVENEAVVVPPGTFDDQPDLLLFRPVPIGSAYTDGVLVLHVSPNDILRFVGSMEHSYGTRVMVADEQNRIVISSNYSEMGKPLQTIIQQAKDGNPEEGPGNLTIGGQEYKVYREKSSANNWTYIALTSVKELTAQSDRIRLTTWIVVCVLVGLWTLLATFGSRRMYVPIQRLSERLVPRQRQERGRGDGLADIGAYVEQLADTNRQLHNRLNEQFPYLRQGVFQHLLRGELTERELNIAAEHAGMALQGEYVYVCVAEADDIPVFDSTYREKDRSLIHYALLKMLEETFHGVPFCAGFTPKTGQVVLLIGMNAADEEAAASLKRMADDARRHVREYFRFAISVAIGSPLRSFTAIGKGYEEAVALLGHRFILGEDRTIAADQADEGLMRLSRETGETQKMIVHHVLHGNMDDSRGLLEQLVQELRFAQITPETARGLFSYMLGELDYMLQQTGCDIRQAAGIDVYRKLHGLRSLPELEKWLTDELFPAIKAHLAAESVSKQTKTIREVMSYVRHHLDEDMTLQKAADHFSLSVSYLSKLFKDEAGLNFSEYVLGLRMNKAKEWLEHTDMPIKDIADKIGYASVQNFNRVFKQWSGVPPGEFRKEKRQASG</sequence>
<dbReference type="EMBL" id="RBAH01000006">
    <property type="protein sequence ID" value="RKN84927.1"/>
    <property type="molecule type" value="Genomic_DNA"/>
</dbReference>
<accession>A0A3B0CKR3</accession>
<keyword evidence="3 9" id="KW-0812">Transmembrane</keyword>
<keyword evidence="5" id="KW-0805">Transcription regulation</keyword>
<evidence type="ECO:0000313" key="11">
    <source>
        <dbReference type="EMBL" id="RKN84927.1"/>
    </source>
</evidence>
<dbReference type="GO" id="GO:0043565">
    <property type="term" value="F:sequence-specific DNA binding"/>
    <property type="evidence" value="ECO:0007669"/>
    <property type="project" value="InterPro"/>
</dbReference>
<organism evidence="11 12">
    <name type="scientific">Paenibacillus ginsengarvi</name>
    <dbReference type="NCBI Taxonomy" id="400777"/>
    <lineage>
        <taxon>Bacteria</taxon>
        <taxon>Bacillati</taxon>
        <taxon>Bacillota</taxon>
        <taxon>Bacilli</taxon>
        <taxon>Bacillales</taxon>
        <taxon>Paenibacillaceae</taxon>
        <taxon>Paenibacillus</taxon>
    </lineage>
</organism>
<dbReference type="InterPro" id="IPR009057">
    <property type="entry name" value="Homeodomain-like_sf"/>
</dbReference>